<sequence length="279" mass="32331">MKPRMKAYAPHPALRDFIASIGVYEADFSQLPGLSNIYRFVPTFQRYIMFYVKDPIKVLRVYNDTYETKSVSLTVGPLERAVTLDMGRHHIALGVAFKPGGLFRLLNIPMTELHEQDFDTSLLLGSEIKDINEQLQEHTHDWDRMVRIVETYLLKKVSRLKPVLPVDLVMSNLVAHTGNITIEQLASDACISVRQFERKVVERTGMSPKRYARLIRFCKAYHLKELHPEATWTRIAHMSGYYDQMHFIRDFKEFAGITPSFIDEASLVNTIRLHRMMAQ</sequence>
<dbReference type="Gene3D" id="1.10.10.60">
    <property type="entry name" value="Homeodomain-like"/>
    <property type="match status" value="1"/>
</dbReference>
<dbReference type="EMBL" id="FUWZ01000004">
    <property type="protein sequence ID" value="SKA36424.1"/>
    <property type="molecule type" value="Genomic_DNA"/>
</dbReference>
<evidence type="ECO:0000313" key="6">
    <source>
        <dbReference type="Proteomes" id="UP000190367"/>
    </source>
</evidence>
<evidence type="ECO:0000256" key="3">
    <source>
        <dbReference type="ARBA" id="ARBA00023163"/>
    </source>
</evidence>
<dbReference type="InterPro" id="IPR018060">
    <property type="entry name" value="HTH_AraC"/>
</dbReference>
<dbReference type="AlphaFoldDB" id="A0A1T4T7F3"/>
<dbReference type="GO" id="GO:0003700">
    <property type="term" value="F:DNA-binding transcription factor activity"/>
    <property type="evidence" value="ECO:0007669"/>
    <property type="project" value="InterPro"/>
</dbReference>
<protein>
    <submittedName>
        <fullName evidence="5">Helix-turn-helix domain-containing protein</fullName>
    </submittedName>
</protein>
<evidence type="ECO:0000256" key="2">
    <source>
        <dbReference type="ARBA" id="ARBA00023125"/>
    </source>
</evidence>
<evidence type="ECO:0000256" key="1">
    <source>
        <dbReference type="ARBA" id="ARBA00023015"/>
    </source>
</evidence>
<proteinExistence type="predicted"/>
<dbReference type="GO" id="GO:0043565">
    <property type="term" value="F:sequence-specific DNA binding"/>
    <property type="evidence" value="ECO:0007669"/>
    <property type="project" value="InterPro"/>
</dbReference>
<accession>A0A1T4T7F3</accession>
<dbReference type="Pfam" id="PF12833">
    <property type="entry name" value="HTH_18"/>
    <property type="match status" value="1"/>
</dbReference>
<dbReference type="PANTHER" id="PTHR46796">
    <property type="entry name" value="HTH-TYPE TRANSCRIPTIONAL ACTIVATOR RHAS-RELATED"/>
    <property type="match status" value="1"/>
</dbReference>
<evidence type="ECO:0000259" key="4">
    <source>
        <dbReference type="PROSITE" id="PS01124"/>
    </source>
</evidence>
<dbReference type="STRING" id="634771.SAMN04488128_104103"/>
<dbReference type="SMART" id="SM00342">
    <property type="entry name" value="HTH_ARAC"/>
    <property type="match status" value="1"/>
</dbReference>
<dbReference type="OrthoDB" id="655946at2"/>
<gene>
    <name evidence="5" type="ORF">SAMN04488128_104103</name>
</gene>
<dbReference type="RefSeq" id="WP_078671470.1">
    <property type="nucleotide sequence ID" value="NZ_FUWZ01000004.1"/>
</dbReference>
<dbReference type="PANTHER" id="PTHR46796:SF13">
    <property type="entry name" value="HTH-TYPE TRANSCRIPTIONAL ACTIVATOR RHAS"/>
    <property type="match status" value="1"/>
</dbReference>
<dbReference type="SUPFAM" id="SSF46689">
    <property type="entry name" value="Homeodomain-like"/>
    <property type="match status" value="1"/>
</dbReference>
<keyword evidence="6" id="KW-1185">Reference proteome</keyword>
<evidence type="ECO:0000313" key="5">
    <source>
        <dbReference type="EMBL" id="SKA36424.1"/>
    </source>
</evidence>
<keyword evidence="3" id="KW-0804">Transcription</keyword>
<reference evidence="6" key="1">
    <citation type="submission" date="2017-02" db="EMBL/GenBank/DDBJ databases">
        <authorList>
            <person name="Varghese N."/>
            <person name="Submissions S."/>
        </authorList>
    </citation>
    <scope>NUCLEOTIDE SEQUENCE [LARGE SCALE GENOMIC DNA]</scope>
    <source>
        <strain evidence="6">DSM 22224</strain>
    </source>
</reference>
<keyword evidence="2" id="KW-0238">DNA-binding</keyword>
<dbReference type="InterPro" id="IPR009057">
    <property type="entry name" value="Homeodomain-like_sf"/>
</dbReference>
<dbReference type="PROSITE" id="PS01124">
    <property type="entry name" value="HTH_ARAC_FAMILY_2"/>
    <property type="match status" value="1"/>
</dbReference>
<dbReference type="Proteomes" id="UP000190367">
    <property type="component" value="Unassembled WGS sequence"/>
</dbReference>
<dbReference type="InterPro" id="IPR050204">
    <property type="entry name" value="AraC_XylS_family_regulators"/>
</dbReference>
<name>A0A1T4T7F3_9BACT</name>
<dbReference type="Pfam" id="PF20240">
    <property type="entry name" value="DUF6597"/>
    <property type="match status" value="1"/>
</dbReference>
<feature type="domain" description="HTH araC/xylS-type" evidence="4">
    <location>
        <begin position="158"/>
        <end position="265"/>
    </location>
</feature>
<dbReference type="InterPro" id="IPR046532">
    <property type="entry name" value="DUF6597"/>
</dbReference>
<organism evidence="5 6">
    <name type="scientific">Chitinophaga eiseniae</name>
    <dbReference type="NCBI Taxonomy" id="634771"/>
    <lineage>
        <taxon>Bacteria</taxon>
        <taxon>Pseudomonadati</taxon>
        <taxon>Bacteroidota</taxon>
        <taxon>Chitinophagia</taxon>
        <taxon>Chitinophagales</taxon>
        <taxon>Chitinophagaceae</taxon>
        <taxon>Chitinophaga</taxon>
    </lineage>
</organism>
<keyword evidence="1" id="KW-0805">Transcription regulation</keyword>